<organism evidence="2 3">
    <name type="scientific">Oceanobacillus longus</name>
    <dbReference type="NCBI Taxonomy" id="930120"/>
    <lineage>
        <taxon>Bacteria</taxon>
        <taxon>Bacillati</taxon>
        <taxon>Bacillota</taxon>
        <taxon>Bacilli</taxon>
        <taxon>Bacillales</taxon>
        <taxon>Bacillaceae</taxon>
        <taxon>Oceanobacillus</taxon>
    </lineage>
</organism>
<proteinExistence type="predicted"/>
<dbReference type="EMBL" id="JBHSAO010000011">
    <property type="protein sequence ID" value="MFC4024949.1"/>
    <property type="molecule type" value="Genomic_DNA"/>
</dbReference>
<sequence>MIVKQHDKLIEVLKLEALESRIALYHPKKERVVTDLKKKKSEIAGEKEVDYPLGFLDYDKFFILHNIRLEDDNGYFQIDTLVLFEKYNLILEVKNWQGTVIFDANGQVIRKRTNEEEEGFPNPIPQVKTQTFRLQKWLRKHNFPEVEIESFVVISFPSTIIKPAHSSVTIPEQVIHNSQLYFKIMELEKKY</sequence>
<reference evidence="3" key="1">
    <citation type="journal article" date="2019" name="Int. J. Syst. Evol. Microbiol.">
        <title>The Global Catalogue of Microorganisms (GCM) 10K type strain sequencing project: providing services to taxonomists for standard genome sequencing and annotation.</title>
        <authorList>
            <consortium name="The Broad Institute Genomics Platform"/>
            <consortium name="The Broad Institute Genome Sequencing Center for Infectious Disease"/>
            <person name="Wu L."/>
            <person name="Ma J."/>
        </authorList>
    </citation>
    <scope>NUCLEOTIDE SEQUENCE [LARGE SCALE GENOMIC DNA]</scope>
    <source>
        <strain evidence="3">IBRC-M 10703</strain>
    </source>
</reference>
<name>A0ABV8GYN8_9BACI</name>
<gene>
    <name evidence="2" type="ORF">ACFOUV_14235</name>
</gene>
<comment type="caution">
    <text evidence="2">The sequence shown here is derived from an EMBL/GenBank/DDBJ whole genome shotgun (WGS) entry which is preliminary data.</text>
</comment>
<dbReference type="RefSeq" id="WP_379497450.1">
    <property type="nucleotide sequence ID" value="NZ_JBHSAO010000011.1"/>
</dbReference>
<accession>A0ABV8GYN8</accession>
<keyword evidence="3" id="KW-1185">Reference proteome</keyword>
<dbReference type="Pfam" id="PF08378">
    <property type="entry name" value="NERD"/>
    <property type="match status" value="1"/>
</dbReference>
<dbReference type="PROSITE" id="PS50965">
    <property type="entry name" value="NERD"/>
    <property type="match status" value="1"/>
</dbReference>
<dbReference type="Proteomes" id="UP001595772">
    <property type="component" value="Unassembled WGS sequence"/>
</dbReference>
<evidence type="ECO:0000259" key="1">
    <source>
        <dbReference type="PROSITE" id="PS50965"/>
    </source>
</evidence>
<dbReference type="InterPro" id="IPR011528">
    <property type="entry name" value="NERD"/>
</dbReference>
<protein>
    <submittedName>
        <fullName evidence="2">Nuclease-related domain-containing protein</fullName>
    </submittedName>
</protein>
<evidence type="ECO:0000313" key="3">
    <source>
        <dbReference type="Proteomes" id="UP001595772"/>
    </source>
</evidence>
<feature type="domain" description="NERD" evidence="1">
    <location>
        <begin position="41"/>
        <end position="157"/>
    </location>
</feature>
<evidence type="ECO:0000313" key="2">
    <source>
        <dbReference type="EMBL" id="MFC4024949.1"/>
    </source>
</evidence>